<protein>
    <submittedName>
        <fullName evidence="1">Uncharacterized protein</fullName>
    </submittedName>
</protein>
<name>A0A0K8J5I5_9FIRM</name>
<sequence>MTNLSDIITTRSDRSQIVEYNNPLFECFAVKSYLL</sequence>
<evidence type="ECO:0000313" key="2">
    <source>
        <dbReference type="Proteomes" id="UP000196053"/>
    </source>
</evidence>
<accession>A0A0K8J5I5</accession>
<dbReference type="KEGG" id="hsd:SD1D_1390"/>
<reference evidence="2" key="1">
    <citation type="submission" date="2015-09" db="EMBL/GenBank/DDBJ databases">
        <authorList>
            <person name="Wibberg D."/>
        </authorList>
    </citation>
    <scope>NUCLEOTIDE SEQUENCE [LARGE SCALE GENOMIC DNA]</scope>
    <source>
        <strain evidence="2">SD1D</strain>
    </source>
</reference>
<organism evidence="1 2">
    <name type="scientific">Herbinix luporum</name>
    <dbReference type="NCBI Taxonomy" id="1679721"/>
    <lineage>
        <taxon>Bacteria</taxon>
        <taxon>Bacillati</taxon>
        <taxon>Bacillota</taxon>
        <taxon>Clostridia</taxon>
        <taxon>Lachnospirales</taxon>
        <taxon>Lachnospiraceae</taxon>
        <taxon>Herbinix</taxon>
    </lineage>
</organism>
<dbReference type="Proteomes" id="UP000196053">
    <property type="component" value="Chromosome I"/>
</dbReference>
<dbReference type="EMBL" id="LN879430">
    <property type="protein sequence ID" value="CUH92936.1"/>
    <property type="molecule type" value="Genomic_DNA"/>
</dbReference>
<keyword evidence="2" id="KW-1185">Reference proteome</keyword>
<gene>
    <name evidence="1" type="ORF">SD1D_1390</name>
</gene>
<dbReference type="AlphaFoldDB" id="A0A0K8J5I5"/>
<evidence type="ECO:0000313" key="1">
    <source>
        <dbReference type="EMBL" id="CUH92936.1"/>
    </source>
</evidence>
<proteinExistence type="predicted"/>